<dbReference type="RefSeq" id="WP_376810338.1">
    <property type="nucleotide sequence ID" value="NZ_JBHTAC010000060.1"/>
</dbReference>
<proteinExistence type="predicted"/>
<evidence type="ECO:0000313" key="1">
    <source>
        <dbReference type="EMBL" id="MFC7247618.1"/>
    </source>
</evidence>
<dbReference type="Proteomes" id="UP001596392">
    <property type="component" value="Unassembled WGS sequence"/>
</dbReference>
<keyword evidence="2" id="KW-1185">Reference proteome</keyword>
<organism evidence="1 2">
    <name type="scientific">Catellatospora aurea</name>
    <dbReference type="NCBI Taxonomy" id="1337874"/>
    <lineage>
        <taxon>Bacteria</taxon>
        <taxon>Bacillati</taxon>
        <taxon>Actinomycetota</taxon>
        <taxon>Actinomycetes</taxon>
        <taxon>Micromonosporales</taxon>
        <taxon>Micromonosporaceae</taxon>
        <taxon>Catellatospora</taxon>
    </lineage>
</organism>
<evidence type="ECO:0000313" key="2">
    <source>
        <dbReference type="Proteomes" id="UP001596392"/>
    </source>
</evidence>
<accession>A0ABW2HBB8</accession>
<name>A0ABW2HBB8_9ACTN</name>
<sequence length="98" mass="10523">MIHRFIHDGRPYEIDSDALVTRMSDVVPEAVRDHSVRGGGRLYPVKQVFAIATGLPRAQFTSHTARRHLAALGLAPAGFVSPGRSLVQPGTVQSHAAA</sequence>
<dbReference type="EMBL" id="JBHTAC010000060">
    <property type="protein sequence ID" value="MFC7247618.1"/>
    <property type="molecule type" value="Genomic_DNA"/>
</dbReference>
<comment type="caution">
    <text evidence="1">The sequence shown here is derived from an EMBL/GenBank/DDBJ whole genome shotgun (WGS) entry which is preliminary data.</text>
</comment>
<gene>
    <name evidence="1" type="ORF">ACFQO7_34580</name>
</gene>
<reference evidence="2" key="1">
    <citation type="journal article" date="2019" name="Int. J. Syst. Evol. Microbiol.">
        <title>The Global Catalogue of Microorganisms (GCM) 10K type strain sequencing project: providing services to taxonomists for standard genome sequencing and annotation.</title>
        <authorList>
            <consortium name="The Broad Institute Genomics Platform"/>
            <consortium name="The Broad Institute Genome Sequencing Center for Infectious Disease"/>
            <person name="Wu L."/>
            <person name="Ma J."/>
        </authorList>
    </citation>
    <scope>NUCLEOTIDE SEQUENCE [LARGE SCALE GENOMIC DNA]</scope>
    <source>
        <strain evidence="2">CGMCC 1.9106</strain>
    </source>
</reference>
<protein>
    <submittedName>
        <fullName evidence="1">Uncharacterized protein</fullName>
    </submittedName>
</protein>